<dbReference type="InterPro" id="IPR036188">
    <property type="entry name" value="FAD/NAD-bd_sf"/>
</dbReference>
<gene>
    <name evidence="2" type="ORF">SAMN05661091_4627</name>
</gene>
<name>A0A1X7HMD9_9BACL</name>
<dbReference type="EMBL" id="LT840184">
    <property type="protein sequence ID" value="SMF89383.1"/>
    <property type="molecule type" value="Genomic_DNA"/>
</dbReference>
<dbReference type="RefSeq" id="WP_208920639.1">
    <property type="nucleotide sequence ID" value="NZ_LT840184.1"/>
</dbReference>
<organism evidence="2 3">
    <name type="scientific">Paenibacillus uliginis N3/975</name>
    <dbReference type="NCBI Taxonomy" id="1313296"/>
    <lineage>
        <taxon>Bacteria</taxon>
        <taxon>Bacillati</taxon>
        <taxon>Bacillota</taxon>
        <taxon>Bacilli</taxon>
        <taxon>Bacillales</taxon>
        <taxon>Paenibacillaceae</taxon>
        <taxon>Paenibacillus</taxon>
    </lineage>
</organism>
<dbReference type="AlphaFoldDB" id="A0A1X7HMD9"/>
<evidence type="ECO:0000313" key="3">
    <source>
        <dbReference type="Proteomes" id="UP000192940"/>
    </source>
</evidence>
<dbReference type="PANTHER" id="PTHR43539:SF78">
    <property type="entry name" value="FLAVIN-CONTAINING MONOOXYGENASE"/>
    <property type="match status" value="1"/>
</dbReference>
<dbReference type="GO" id="GO:0050660">
    <property type="term" value="F:flavin adenine dinucleotide binding"/>
    <property type="evidence" value="ECO:0007669"/>
    <property type="project" value="TreeGrafter"/>
</dbReference>
<dbReference type="SUPFAM" id="SSF51905">
    <property type="entry name" value="FAD/NAD(P)-binding domain"/>
    <property type="match status" value="2"/>
</dbReference>
<keyword evidence="3" id="KW-1185">Reference proteome</keyword>
<dbReference type="PRINTS" id="PR00368">
    <property type="entry name" value="FADPNR"/>
</dbReference>
<accession>A0A1X7HMD9</accession>
<dbReference type="InterPro" id="IPR050982">
    <property type="entry name" value="Auxin_biosynth/cation_transpt"/>
</dbReference>
<dbReference type="Gene3D" id="3.50.50.60">
    <property type="entry name" value="FAD/NAD(P)-binding domain"/>
    <property type="match status" value="1"/>
</dbReference>
<dbReference type="Pfam" id="PF13738">
    <property type="entry name" value="Pyr_redox_3"/>
    <property type="match status" value="1"/>
</dbReference>
<reference evidence="2 3" key="1">
    <citation type="submission" date="2017-04" db="EMBL/GenBank/DDBJ databases">
        <authorList>
            <person name="Afonso C.L."/>
            <person name="Miller P.J."/>
            <person name="Scott M.A."/>
            <person name="Spackman E."/>
            <person name="Goraichik I."/>
            <person name="Dimitrov K.M."/>
            <person name="Suarez D.L."/>
            <person name="Swayne D.E."/>
        </authorList>
    </citation>
    <scope>NUCLEOTIDE SEQUENCE [LARGE SCALE GENOMIC DNA]</scope>
    <source>
        <strain evidence="2 3">N3/975</strain>
    </source>
</reference>
<protein>
    <submittedName>
        <fullName evidence="2">Putative flavoprotein involved in K+ transport</fullName>
    </submittedName>
</protein>
<dbReference type="Proteomes" id="UP000192940">
    <property type="component" value="Chromosome I"/>
</dbReference>
<evidence type="ECO:0000256" key="1">
    <source>
        <dbReference type="ARBA" id="ARBA00023002"/>
    </source>
</evidence>
<dbReference type="PRINTS" id="PR00469">
    <property type="entry name" value="PNDRDTASEII"/>
</dbReference>
<dbReference type="GO" id="GO:0004497">
    <property type="term" value="F:monooxygenase activity"/>
    <property type="evidence" value="ECO:0007669"/>
    <property type="project" value="TreeGrafter"/>
</dbReference>
<keyword evidence="1" id="KW-0560">Oxidoreductase</keyword>
<evidence type="ECO:0000313" key="2">
    <source>
        <dbReference type="EMBL" id="SMF89383.1"/>
    </source>
</evidence>
<proteinExistence type="predicted"/>
<dbReference type="PANTHER" id="PTHR43539">
    <property type="entry name" value="FLAVIN-BINDING MONOOXYGENASE-LIKE PROTEIN (AFU_ORTHOLOGUE AFUA_4G09220)"/>
    <property type="match status" value="1"/>
</dbReference>
<dbReference type="STRING" id="1313296.SAMN05661091_4627"/>
<sequence>MVWDTVVIGAGQAGLAAGYWLSRSRAKNNNFLILDRSMGAGEVWQGRYESLRLFTPRSHNALPGFPLEGESDGFPDKNEMSLYLQKYAVHFRLPIQFGTDVTSVRKERGIFIIDSSQGQYQAKKLVIATGPFQQPNVPTYSQKVSDNVLQMHSSSYRHPSQLQEGDVLVVGGGNSGAQIAVELSEGRKTYLALGQQPKYLPLKIGTKSIFWWLDTLGILKAASSSWIGRRLRRKGDPIFGYELKEAVRCGKVILKKRTVDVSGSGVLFQDGSELAVRNIIWATGFKSRYSWLHIEGALDSDGQVLHSRGVSPVDHLYFVGLPWQTHRGSALLAGVGRDARIIVEAMNEKRE</sequence>